<keyword evidence="2" id="KW-1185">Reference proteome</keyword>
<comment type="caution">
    <text evidence="1">The sequence shown here is derived from an EMBL/GenBank/DDBJ whole genome shotgun (WGS) entry which is preliminary data.</text>
</comment>
<name>A0AAD1Y6F9_EUPCR</name>
<evidence type="ECO:0000313" key="2">
    <source>
        <dbReference type="Proteomes" id="UP001295684"/>
    </source>
</evidence>
<gene>
    <name evidence="1" type="ORF">ECRASSUSDP1_LOCUS26938</name>
</gene>
<organism evidence="1 2">
    <name type="scientific">Euplotes crassus</name>
    <dbReference type="NCBI Taxonomy" id="5936"/>
    <lineage>
        <taxon>Eukaryota</taxon>
        <taxon>Sar</taxon>
        <taxon>Alveolata</taxon>
        <taxon>Ciliophora</taxon>
        <taxon>Intramacronucleata</taxon>
        <taxon>Spirotrichea</taxon>
        <taxon>Hypotrichia</taxon>
        <taxon>Euplotida</taxon>
        <taxon>Euplotidae</taxon>
        <taxon>Moneuplotes</taxon>
    </lineage>
</organism>
<dbReference type="InterPro" id="IPR032157">
    <property type="entry name" value="PAC4"/>
</dbReference>
<reference evidence="1" key="1">
    <citation type="submission" date="2023-07" db="EMBL/GenBank/DDBJ databases">
        <authorList>
            <consortium name="AG Swart"/>
            <person name="Singh M."/>
            <person name="Singh A."/>
            <person name="Seah K."/>
            <person name="Emmerich C."/>
        </authorList>
    </citation>
    <scope>NUCLEOTIDE SEQUENCE</scope>
    <source>
        <strain evidence="1">DP1</strain>
    </source>
</reference>
<dbReference type="GO" id="GO:0043248">
    <property type="term" value="P:proteasome assembly"/>
    <property type="evidence" value="ECO:0007669"/>
    <property type="project" value="InterPro"/>
</dbReference>
<accession>A0AAD1Y6F9</accession>
<dbReference type="EMBL" id="CAMPGE010027777">
    <property type="protein sequence ID" value="CAI2385379.1"/>
    <property type="molecule type" value="Genomic_DNA"/>
</dbReference>
<sequence length="123" mass="14146">MKFEEYQTKIFGKVPLTFQYLFMDQCVYVYVGDTSHVSTNLFHAIASPYDKLPLCTTLSTEIEEDGADESDIYQLMAKRITKKTQQVVTLSVNVSPMIIKNEGDMLFHRIEKLVCDRINAEQP</sequence>
<evidence type="ECO:0008006" key="3">
    <source>
        <dbReference type="Google" id="ProtNLM"/>
    </source>
</evidence>
<dbReference type="Proteomes" id="UP001295684">
    <property type="component" value="Unassembled WGS sequence"/>
</dbReference>
<dbReference type="AlphaFoldDB" id="A0AAD1Y6F9"/>
<evidence type="ECO:0000313" key="1">
    <source>
        <dbReference type="EMBL" id="CAI2385379.1"/>
    </source>
</evidence>
<dbReference type="Pfam" id="PF16093">
    <property type="entry name" value="PAC4"/>
    <property type="match status" value="1"/>
</dbReference>
<proteinExistence type="predicted"/>
<protein>
    <recommendedName>
        <fullName evidence="3">Proteasome assembly chaperone 4</fullName>
    </recommendedName>
</protein>